<dbReference type="PRINTS" id="PR01005">
    <property type="entry name" value="FLGHOOKAP1"/>
</dbReference>
<dbReference type="EMBL" id="JAGIOF010000001">
    <property type="protein sequence ID" value="MBP2386866.1"/>
    <property type="molecule type" value="Genomic_DNA"/>
</dbReference>
<evidence type="ECO:0000313" key="11">
    <source>
        <dbReference type="EMBL" id="MBP2386866.1"/>
    </source>
</evidence>
<comment type="subcellular location">
    <subcellularLocation>
        <location evidence="1 7">Bacterial flagellum</location>
    </subcellularLocation>
    <subcellularLocation>
        <location evidence="2 7">Secreted</location>
    </subcellularLocation>
</comment>
<dbReference type="InterPro" id="IPR010930">
    <property type="entry name" value="Flg_bb/hook_C_dom"/>
</dbReference>
<evidence type="ECO:0000256" key="5">
    <source>
        <dbReference type="ARBA" id="ARBA00022525"/>
    </source>
</evidence>
<sequence length="479" mass="48816">MSTFSGLNTAMTGLNAARLAMETAGNNLANVGTKGYTRQRADFVSVGSVAQTGLLTSRNGVGQGVALTGIARLSDAHLEARVRGTLAFASQADVRAEGLSNLEGVLREPGENGLSALLNEFWAGWEDVATQPGATSPAAVLLERAKAVVDRISLSHTEISTQWNAQRQGLDTMANEINTAATAIAELNGQIRSSVAAGGAPNALLDQRALLSDRIAELSGATVRESPDGTIDVLIGGNALVSGTTVRPVEVAGGQSMDTDPAATLRWAHRPGDSIGLESGRIAGALSLIAPSNTTGTGGALAESAKSLNSIAVELATRVNDAQAKGVTVDGVQGKDFFSFDPANAALSLKVLASGAKDLATGKAPTPPAVWDPANALDGSNASAMSQLGKVKDGPDALWANMVIKIGVATKSEAQQAVSTAVAASSAQAAQLSVSAVSLDEENVALLAHQHAFQGAARVMTAVDEMLDTLINRTGLVGR</sequence>
<accession>A0ABS4XET8</accession>
<keyword evidence="11" id="KW-0966">Cell projection</keyword>
<feature type="domain" description="Flagellar hook-associated protein FlgK helical" evidence="10">
    <location>
        <begin position="99"/>
        <end position="338"/>
    </location>
</feature>
<evidence type="ECO:0000259" key="10">
    <source>
        <dbReference type="Pfam" id="PF22638"/>
    </source>
</evidence>
<name>A0ABS4XET8_9MICC</name>
<dbReference type="RefSeq" id="WP_209998343.1">
    <property type="nucleotide sequence ID" value="NZ_BAAAJY010000010.1"/>
</dbReference>
<dbReference type="Pfam" id="PF00460">
    <property type="entry name" value="Flg_bb_rod"/>
    <property type="match status" value="1"/>
</dbReference>
<dbReference type="Pfam" id="PF06429">
    <property type="entry name" value="Flg_bbr_C"/>
    <property type="match status" value="1"/>
</dbReference>
<evidence type="ECO:0000313" key="12">
    <source>
        <dbReference type="Proteomes" id="UP001296993"/>
    </source>
</evidence>
<keyword evidence="12" id="KW-1185">Reference proteome</keyword>
<evidence type="ECO:0000256" key="4">
    <source>
        <dbReference type="ARBA" id="ARBA00016244"/>
    </source>
</evidence>
<proteinExistence type="inferred from homology"/>
<dbReference type="InterPro" id="IPR053927">
    <property type="entry name" value="FlgK_helical"/>
</dbReference>
<evidence type="ECO:0000259" key="9">
    <source>
        <dbReference type="Pfam" id="PF06429"/>
    </source>
</evidence>
<evidence type="ECO:0000259" key="8">
    <source>
        <dbReference type="Pfam" id="PF00460"/>
    </source>
</evidence>
<keyword evidence="11" id="KW-0969">Cilium</keyword>
<gene>
    <name evidence="7" type="primary">flgK</name>
    <name evidence="11" type="ORF">JOF47_002377</name>
</gene>
<evidence type="ECO:0000256" key="7">
    <source>
        <dbReference type="RuleBase" id="RU362065"/>
    </source>
</evidence>
<keyword evidence="11" id="KW-0282">Flagellum</keyword>
<evidence type="ECO:0000256" key="3">
    <source>
        <dbReference type="ARBA" id="ARBA00009677"/>
    </source>
</evidence>
<dbReference type="Pfam" id="PF22638">
    <property type="entry name" value="FlgK_D1"/>
    <property type="match status" value="1"/>
</dbReference>
<organism evidence="11 12">
    <name type="scientific">Paeniglutamicibacter kerguelensis</name>
    <dbReference type="NCBI Taxonomy" id="254788"/>
    <lineage>
        <taxon>Bacteria</taxon>
        <taxon>Bacillati</taxon>
        <taxon>Actinomycetota</taxon>
        <taxon>Actinomycetes</taxon>
        <taxon>Micrococcales</taxon>
        <taxon>Micrococcaceae</taxon>
        <taxon>Paeniglutamicibacter</taxon>
    </lineage>
</organism>
<feature type="domain" description="Flagellar basal body rod protein N-terminal" evidence="8">
    <location>
        <begin position="7"/>
        <end position="37"/>
    </location>
</feature>
<reference evidence="11 12" key="1">
    <citation type="submission" date="2021-03" db="EMBL/GenBank/DDBJ databases">
        <title>Sequencing the genomes of 1000 actinobacteria strains.</title>
        <authorList>
            <person name="Klenk H.-P."/>
        </authorList>
    </citation>
    <scope>NUCLEOTIDE SEQUENCE [LARGE SCALE GENOMIC DNA]</scope>
    <source>
        <strain evidence="11 12">DSM 15797</strain>
    </source>
</reference>
<keyword evidence="6 7" id="KW-0975">Bacterial flagellum</keyword>
<protein>
    <recommendedName>
        <fullName evidence="4 7">Flagellar hook-associated protein 1</fullName>
        <shortName evidence="7">HAP1</shortName>
    </recommendedName>
</protein>
<dbReference type="PANTHER" id="PTHR30033">
    <property type="entry name" value="FLAGELLAR HOOK-ASSOCIATED PROTEIN 1"/>
    <property type="match status" value="1"/>
</dbReference>
<keyword evidence="5 7" id="KW-0964">Secreted</keyword>
<dbReference type="SUPFAM" id="SSF64518">
    <property type="entry name" value="Phase 1 flagellin"/>
    <property type="match status" value="1"/>
</dbReference>
<evidence type="ECO:0000256" key="6">
    <source>
        <dbReference type="ARBA" id="ARBA00023143"/>
    </source>
</evidence>
<comment type="similarity">
    <text evidence="3 7">Belongs to the flagella basal body rod proteins family.</text>
</comment>
<dbReference type="InterPro" id="IPR001444">
    <property type="entry name" value="Flag_bb_rod_N"/>
</dbReference>
<evidence type="ECO:0000256" key="2">
    <source>
        <dbReference type="ARBA" id="ARBA00004613"/>
    </source>
</evidence>
<dbReference type="PANTHER" id="PTHR30033:SF1">
    <property type="entry name" value="FLAGELLAR HOOK-ASSOCIATED PROTEIN 1"/>
    <property type="match status" value="1"/>
</dbReference>
<feature type="domain" description="Flagellar basal-body/hook protein C-terminal" evidence="9">
    <location>
        <begin position="432"/>
        <end position="472"/>
    </location>
</feature>
<evidence type="ECO:0000256" key="1">
    <source>
        <dbReference type="ARBA" id="ARBA00004365"/>
    </source>
</evidence>
<comment type="caution">
    <text evidence="11">The sequence shown here is derived from an EMBL/GenBank/DDBJ whole genome shotgun (WGS) entry which is preliminary data.</text>
</comment>
<dbReference type="InterPro" id="IPR002371">
    <property type="entry name" value="FlgK"/>
</dbReference>
<dbReference type="Proteomes" id="UP001296993">
    <property type="component" value="Unassembled WGS sequence"/>
</dbReference>
<dbReference type="NCBIfam" id="TIGR02492">
    <property type="entry name" value="flgK_ends"/>
    <property type="match status" value="1"/>
</dbReference>